<proteinExistence type="predicted"/>
<accession>E0Y044</accession>
<sequence>MQKKALTPLGEGECQGSQHHCQEQILGACPLVYPFNMKRLWKEYGNNSLKSLNEDLQKHTSF</sequence>
<organism evidence="1">
    <name type="scientific">uncultured gamma proteobacterium EB000_65A11</name>
    <dbReference type="NCBI Taxonomy" id="710972"/>
    <lineage>
        <taxon>Bacteria</taxon>
        <taxon>Pseudomonadati</taxon>
        <taxon>Pseudomonadota</taxon>
        <taxon>Gammaproteobacteria</taxon>
        <taxon>environmental samples</taxon>
    </lineage>
</organism>
<protein>
    <submittedName>
        <fullName evidence="1">Uncharacterized protein</fullName>
    </submittedName>
</protein>
<dbReference type="EMBL" id="GU474936">
    <property type="protein sequence ID" value="ADI20035.1"/>
    <property type="molecule type" value="Genomic_DNA"/>
</dbReference>
<reference evidence="1" key="1">
    <citation type="journal article" date="2011" name="Environ. Microbiol.">
        <title>Time-series analyses of Monterey Bay coastal microbial picoplankton using a 'genome proxy' microarray.</title>
        <authorList>
            <person name="Rich V.I."/>
            <person name="Pham V.D."/>
            <person name="Eppley J."/>
            <person name="Shi Y."/>
            <person name="DeLong E.F."/>
        </authorList>
    </citation>
    <scope>NUCLEOTIDE SEQUENCE</scope>
</reference>
<dbReference type="AlphaFoldDB" id="E0Y044"/>
<name>E0Y044_9GAMM</name>
<evidence type="ECO:0000313" key="1">
    <source>
        <dbReference type="EMBL" id="ADI20035.1"/>
    </source>
</evidence>